<keyword evidence="2" id="KW-1134">Transmembrane beta strand</keyword>
<dbReference type="AlphaFoldDB" id="A0A517N7T7"/>
<organism evidence="8 9">
    <name type="scientific">Rubripirellula lacrimiformis</name>
    <dbReference type="NCBI Taxonomy" id="1930273"/>
    <lineage>
        <taxon>Bacteria</taxon>
        <taxon>Pseudomonadati</taxon>
        <taxon>Planctomycetota</taxon>
        <taxon>Planctomycetia</taxon>
        <taxon>Pirellulales</taxon>
        <taxon>Pirellulaceae</taxon>
        <taxon>Rubripirellula</taxon>
    </lineage>
</organism>
<dbReference type="PROSITE" id="PS51257">
    <property type="entry name" value="PROKAR_LIPOPROTEIN"/>
    <property type="match status" value="1"/>
</dbReference>
<dbReference type="GO" id="GO:1990281">
    <property type="term" value="C:efflux pump complex"/>
    <property type="evidence" value="ECO:0007669"/>
    <property type="project" value="TreeGrafter"/>
</dbReference>
<gene>
    <name evidence="8" type="ORF">K227x_15880</name>
</gene>
<protein>
    <submittedName>
        <fullName evidence="8">Outer membrane efflux protein</fullName>
    </submittedName>
</protein>
<dbReference type="InterPro" id="IPR051906">
    <property type="entry name" value="TolC-like"/>
</dbReference>
<accession>A0A517N7T7</accession>
<dbReference type="Proteomes" id="UP000318538">
    <property type="component" value="Chromosome"/>
</dbReference>
<evidence type="ECO:0000256" key="3">
    <source>
        <dbReference type="ARBA" id="ARBA00022692"/>
    </source>
</evidence>
<dbReference type="GO" id="GO:0015562">
    <property type="term" value="F:efflux transmembrane transporter activity"/>
    <property type="evidence" value="ECO:0007669"/>
    <property type="project" value="InterPro"/>
</dbReference>
<keyword evidence="7" id="KW-0732">Signal</keyword>
<feature type="region of interest" description="Disordered" evidence="6">
    <location>
        <begin position="726"/>
        <end position="747"/>
    </location>
</feature>
<evidence type="ECO:0000256" key="7">
    <source>
        <dbReference type="SAM" id="SignalP"/>
    </source>
</evidence>
<evidence type="ECO:0000313" key="9">
    <source>
        <dbReference type="Proteomes" id="UP000318538"/>
    </source>
</evidence>
<feature type="signal peptide" evidence="7">
    <location>
        <begin position="1"/>
        <end position="32"/>
    </location>
</feature>
<keyword evidence="3" id="KW-0812">Transmembrane</keyword>
<feature type="chain" id="PRO_5022074291" evidence="7">
    <location>
        <begin position="33"/>
        <end position="780"/>
    </location>
</feature>
<evidence type="ECO:0000256" key="1">
    <source>
        <dbReference type="ARBA" id="ARBA00004442"/>
    </source>
</evidence>
<dbReference type="PANTHER" id="PTHR30026:SF23">
    <property type="entry name" value="TO APRF-PUTATIVE OUTER MEMBRANE EFFLUX PROTEIN OR SECRETED ALKALINE PHOSPHATASE-RELATED"/>
    <property type="match status" value="1"/>
</dbReference>
<comment type="subcellular location">
    <subcellularLocation>
        <location evidence="1">Cell outer membrane</location>
    </subcellularLocation>
</comment>
<evidence type="ECO:0000256" key="2">
    <source>
        <dbReference type="ARBA" id="ARBA00022452"/>
    </source>
</evidence>
<dbReference type="Gene3D" id="1.20.1600.10">
    <property type="entry name" value="Outer membrane efflux proteins (OEP)"/>
    <property type="match status" value="1"/>
</dbReference>
<dbReference type="OrthoDB" id="229865at2"/>
<sequence length="780" mass="85394" precursor="true">MNRVLIRQATYVQLVLAVLMATGCSTTQPFFAGESPDLQYYLNTATRIEYPDVEVDSLPETTLATQPLMIGNHDYQFWDLTVEECVSIALQNAKFFVTTGGNAEFRQNVAAQFTSASADQLGSIYDVAIQQSTTQSVPLTVDSSGNRVLPRGVLRANQVGGVEDALAEFDAQASGFINYGTTDRPRNTGALNTVNPQLFNATDVTQQAAISKRFATGGVATVRQQIIYSRNNAEVGPISRATASDYTAVVEAQVQHPLMRNRGTLINGIPVVLASLNEDISIADFEIQVRNLVRDVEVTYWSLYVAYRGVSTAVIGRNSAMATANFAELNLKNGTGTIQELKQAQEQYYSFRSRLEGALSGSNLPGDDRFGVYGNERALRELMGLAPTDGRLIRPIQEPTLARVEYDWDEITTQMLYLSPELRKGRTVIKQRELEQMSAKNQLLPEVNLSLLYRFVGVGDELGFGSRTDVPGPLPGSSALNDLTGGDYQEGVLRLDITPPAIGGRRERARIRGSQLRLHQSRAFLQDAERLMVSQISDAVAKAATHYGQMQSNAQRWQAAETEVEARLTEFKGGRSTINVVLQSQQRKAEAEITYYRALGEYNKSLNYVDYLKGTLLANSNITLAEGPWNKKAYWDALERARERSAGKKVVYGVSRPGVVRQGPVRDADSVPAAIGSGVDPSGQLPPGMTWQEEDAMSQSINAPLQSPLSDMGSTIDEMMQPSIQSEPTLAPLPSPDSLPDRLNDAGDIQQMGYQGHVGDVQIDGAPVPVRRTPLPTQVR</sequence>
<dbReference type="EMBL" id="CP036525">
    <property type="protein sequence ID" value="QDT03206.1"/>
    <property type="molecule type" value="Genomic_DNA"/>
</dbReference>
<keyword evidence="5" id="KW-0998">Cell outer membrane</keyword>
<dbReference type="SUPFAM" id="SSF56954">
    <property type="entry name" value="Outer membrane efflux proteins (OEP)"/>
    <property type="match status" value="1"/>
</dbReference>
<feature type="region of interest" description="Disordered" evidence="6">
    <location>
        <begin position="759"/>
        <end position="780"/>
    </location>
</feature>
<dbReference type="PANTHER" id="PTHR30026">
    <property type="entry name" value="OUTER MEMBRANE PROTEIN TOLC"/>
    <property type="match status" value="1"/>
</dbReference>
<evidence type="ECO:0000256" key="6">
    <source>
        <dbReference type="SAM" id="MobiDB-lite"/>
    </source>
</evidence>
<dbReference type="GO" id="GO:0015288">
    <property type="term" value="F:porin activity"/>
    <property type="evidence" value="ECO:0007669"/>
    <property type="project" value="TreeGrafter"/>
</dbReference>
<keyword evidence="9" id="KW-1185">Reference proteome</keyword>
<name>A0A517N7T7_9BACT</name>
<keyword evidence="4" id="KW-0472">Membrane</keyword>
<dbReference type="KEGG" id="rlc:K227x_15880"/>
<dbReference type="GO" id="GO:0009279">
    <property type="term" value="C:cell outer membrane"/>
    <property type="evidence" value="ECO:0007669"/>
    <property type="project" value="UniProtKB-SubCell"/>
</dbReference>
<evidence type="ECO:0000256" key="5">
    <source>
        <dbReference type="ARBA" id="ARBA00023237"/>
    </source>
</evidence>
<evidence type="ECO:0000313" key="8">
    <source>
        <dbReference type="EMBL" id="QDT03206.1"/>
    </source>
</evidence>
<dbReference type="RefSeq" id="WP_145168948.1">
    <property type="nucleotide sequence ID" value="NZ_CP036525.1"/>
</dbReference>
<evidence type="ECO:0000256" key="4">
    <source>
        <dbReference type="ARBA" id="ARBA00023136"/>
    </source>
</evidence>
<reference evidence="8 9" key="1">
    <citation type="submission" date="2019-02" db="EMBL/GenBank/DDBJ databases">
        <title>Deep-cultivation of Planctomycetes and their phenomic and genomic characterization uncovers novel biology.</title>
        <authorList>
            <person name="Wiegand S."/>
            <person name="Jogler M."/>
            <person name="Boedeker C."/>
            <person name="Pinto D."/>
            <person name="Vollmers J."/>
            <person name="Rivas-Marin E."/>
            <person name="Kohn T."/>
            <person name="Peeters S.H."/>
            <person name="Heuer A."/>
            <person name="Rast P."/>
            <person name="Oberbeckmann S."/>
            <person name="Bunk B."/>
            <person name="Jeske O."/>
            <person name="Meyerdierks A."/>
            <person name="Storesund J.E."/>
            <person name="Kallscheuer N."/>
            <person name="Luecker S."/>
            <person name="Lage O.M."/>
            <person name="Pohl T."/>
            <person name="Merkel B.J."/>
            <person name="Hornburger P."/>
            <person name="Mueller R.-W."/>
            <person name="Bruemmer F."/>
            <person name="Labrenz M."/>
            <person name="Spormann A.M."/>
            <person name="Op den Camp H."/>
            <person name="Overmann J."/>
            <person name="Amann R."/>
            <person name="Jetten M.S.M."/>
            <person name="Mascher T."/>
            <person name="Medema M.H."/>
            <person name="Devos D.P."/>
            <person name="Kaster A.-K."/>
            <person name="Ovreas L."/>
            <person name="Rohde M."/>
            <person name="Galperin M.Y."/>
            <person name="Jogler C."/>
        </authorList>
    </citation>
    <scope>NUCLEOTIDE SEQUENCE [LARGE SCALE GENOMIC DNA]</scope>
    <source>
        <strain evidence="8 9">K22_7</strain>
    </source>
</reference>
<proteinExistence type="predicted"/>